<dbReference type="Proteomes" id="UP000507470">
    <property type="component" value="Unassembled WGS sequence"/>
</dbReference>
<name>A0A6J8EIG6_MYTCO</name>
<dbReference type="AlphaFoldDB" id="A0A6J8EIG6"/>
<dbReference type="SUPFAM" id="SSF57903">
    <property type="entry name" value="FYVE/PHD zinc finger"/>
    <property type="match status" value="1"/>
</dbReference>
<organism evidence="6 7">
    <name type="scientific">Mytilus coruscus</name>
    <name type="common">Sea mussel</name>
    <dbReference type="NCBI Taxonomy" id="42192"/>
    <lineage>
        <taxon>Eukaryota</taxon>
        <taxon>Metazoa</taxon>
        <taxon>Spiralia</taxon>
        <taxon>Lophotrochozoa</taxon>
        <taxon>Mollusca</taxon>
        <taxon>Bivalvia</taxon>
        <taxon>Autobranchia</taxon>
        <taxon>Pteriomorphia</taxon>
        <taxon>Mytilida</taxon>
        <taxon>Mytiloidea</taxon>
        <taxon>Mytilidae</taxon>
        <taxon>Mytilinae</taxon>
        <taxon>Mytilus</taxon>
    </lineage>
</organism>
<dbReference type="OrthoDB" id="10002605at2759"/>
<evidence type="ECO:0000313" key="7">
    <source>
        <dbReference type="Proteomes" id="UP000507470"/>
    </source>
</evidence>
<dbReference type="EMBL" id="CACVKT020009135">
    <property type="protein sequence ID" value="CAC5420434.1"/>
    <property type="molecule type" value="Genomic_DNA"/>
</dbReference>
<evidence type="ECO:0000313" key="6">
    <source>
        <dbReference type="EMBL" id="CAC5420434.1"/>
    </source>
</evidence>
<feature type="compositionally biased region" description="Polar residues" evidence="4">
    <location>
        <begin position="219"/>
        <end position="230"/>
    </location>
</feature>
<feature type="region of interest" description="Disordered" evidence="4">
    <location>
        <begin position="203"/>
        <end position="287"/>
    </location>
</feature>
<dbReference type="InterPro" id="IPR011011">
    <property type="entry name" value="Znf_FYVE_PHD"/>
</dbReference>
<dbReference type="GO" id="GO:0008270">
    <property type="term" value="F:zinc ion binding"/>
    <property type="evidence" value="ECO:0007669"/>
    <property type="project" value="UniProtKB-KW"/>
</dbReference>
<evidence type="ECO:0000256" key="1">
    <source>
        <dbReference type="ARBA" id="ARBA00022723"/>
    </source>
</evidence>
<dbReference type="Gene3D" id="3.30.40.10">
    <property type="entry name" value="Zinc/RING finger domain, C3HC4 (zinc finger)"/>
    <property type="match status" value="1"/>
</dbReference>
<reference evidence="6 7" key="1">
    <citation type="submission" date="2020-06" db="EMBL/GenBank/DDBJ databases">
        <authorList>
            <person name="Li R."/>
            <person name="Bekaert M."/>
        </authorList>
    </citation>
    <scope>NUCLEOTIDE SEQUENCE [LARGE SCALE GENOMIC DNA]</scope>
    <source>
        <strain evidence="7">wild</strain>
    </source>
</reference>
<keyword evidence="3" id="KW-0862">Zinc</keyword>
<proteinExistence type="predicted"/>
<gene>
    <name evidence="6" type="ORF">MCOR_52655</name>
</gene>
<evidence type="ECO:0000259" key="5">
    <source>
        <dbReference type="SMART" id="SM00249"/>
    </source>
</evidence>
<dbReference type="CDD" id="cd15517">
    <property type="entry name" value="PHD_TCF19_like"/>
    <property type="match status" value="1"/>
</dbReference>
<dbReference type="SMART" id="SM00249">
    <property type="entry name" value="PHD"/>
    <property type="match status" value="1"/>
</dbReference>
<keyword evidence="7" id="KW-1185">Reference proteome</keyword>
<feature type="compositionally biased region" description="Polar residues" evidence="4">
    <location>
        <begin position="203"/>
        <end position="212"/>
    </location>
</feature>
<sequence length="479" mass="53788">MVINGSRVDLCLVGIHEQLCNDLGKNGHMLSALNGNILSTISTSNRAGTDQNLPAATNCHDNIADLAIEFRDDESKDSEHDPVDICPICNKTSLLDTIECIECSLWIHYNCAGLSQSAVDALNTLDFVCSLCTDNMLYHVVSSDYNRSQILQMVTCPSLSDDDNYPEASPPIYELSDTEETTIVKEIYIPHAIRDQINSPKVNSILNSSNKGNGARPQTAPTSDQTSTENAQKKHIQRDLRVNLPQPKPSGSQTDRCHRPQQRKNHRKTQISTRLHKNNMRQNSEEVPTKHVKHQQNENMTNVQQAQNNEGSPLFNSPGDIPVDNFADRSLHDSRHQIFSRYFEDLAVPKDNGYDSEFLDLCNIQHNIFDELCKQNGNGPQFSSQNICDAIQQLHSGKATDELGPAAKHFKNSPTTHCEKNSILSDEYWPTWYKWAKSADILQDILELCYSSSVIWNGETPSQPEPTRYHDPLPHENIA</sequence>
<evidence type="ECO:0000256" key="3">
    <source>
        <dbReference type="ARBA" id="ARBA00022833"/>
    </source>
</evidence>
<feature type="compositionally biased region" description="Basic residues" evidence="4">
    <location>
        <begin position="259"/>
        <end position="279"/>
    </location>
</feature>
<protein>
    <recommendedName>
        <fullName evidence="5">Zinc finger PHD-type domain-containing protein</fullName>
    </recommendedName>
</protein>
<evidence type="ECO:0000256" key="4">
    <source>
        <dbReference type="SAM" id="MobiDB-lite"/>
    </source>
</evidence>
<feature type="domain" description="Zinc finger PHD-type" evidence="5">
    <location>
        <begin position="85"/>
        <end position="133"/>
    </location>
</feature>
<dbReference type="InterPro" id="IPR013083">
    <property type="entry name" value="Znf_RING/FYVE/PHD"/>
</dbReference>
<keyword evidence="2" id="KW-0863">Zinc-finger</keyword>
<evidence type="ECO:0000256" key="2">
    <source>
        <dbReference type="ARBA" id="ARBA00022771"/>
    </source>
</evidence>
<keyword evidence="1" id="KW-0479">Metal-binding</keyword>
<accession>A0A6J8EIG6</accession>
<dbReference type="InterPro" id="IPR001965">
    <property type="entry name" value="Znf_PHD"/>
</dbReference>